<dbReference type="AlphaFoldDB" id="L8HWX1"/>
<name>L8HWX1_9CETA</name>
<dbReference type="EMBL" id="JH882733">
    <property type="protein sequence ID" value="ELR48413.1"/>
    <property type="molecule type" value="Genomic_DNA"/>
</dbReference>
<dbReference type="Gene3D" id="3.30.1330.30">
    <property type="match status" value="1"/>
</dbReference>
<dbReference type="Proteomes" id="UP000011080">
    <property type="component" value="Unassembled WGS sequence"/>
</dbReference>
<sequence length="35" mass="3597">MAQEDIAARGAMDVSTALQEVLKTSLIHDGPASGI</sequence>
<dbReference type="InterPro" id="IPR029064">
    <property type="entry name" value="Ribosomal_eL30-like_sf"/>
</dbReference>
<evidence type="ECO:0000313" key="1">
    <source>
        <dbReference type="EMBL" id="ELR48413.1"/>
    </source>
</evidence>
<evidence type="ECO:0000313" key="2">
    <source>
        <dbReference type="Proteomes" id="UP000011080"/>
    </source>
</evidence>
<gene>
    <name evidence="1" type="ORF">M91_05230</name>
</gene>
<feature type="non-terminal residue" evidence="1">
    <location>
        <position position="35"/>
    </location>
</feature>
<reference evidence="1 2" key="1">
    <citation type="journal article" date="2012" name="Nat. Genet.">
        <title>The yak genome and adaptation to life at high altitude.</title>
        <authorList>
            <person name="Qiu Q."/>
            <person name="Zhang G."/>
            <person name="Ma T."/>
            <person name="Qian W."/>
            <person name="Wang J."/>
            <person name="Ye Z."/>
            <person name="Cao C."/>
            <person name="Hu Q."/>
            <person name="Kim J."/>
            <person name="Larkin D.M."/>
            <person name="Auvil L."/>
            <person name="Capitanu B."/>
            <person name="Ma J."/>
            <person name="Lewin H.A."/>
            <person name="Qian X."/>
            <person name="Lang Y."/>
            <person name="Zhou R."/>
            <person name="Wang L."/>
            <person name="Wang K."/>
            <person name="Xia J."/>
            <person name="Liao S."/>
            <person name="Pan S."/>
            <person name="Lu X."/>
            <person name="Hou H."/>
            <person name="Wang Y."/>
            <person name="Zang X."/>
            <person name="Yin Y."/>
            <person name="Ma H."/>
            <person name="Zhang J."/>
            <person name="Wang Z."/>
            <person name="Zhang Y."/>
            <person name="Zhang D."/>
            <person name="Yonezawa T."/>
            <person name="Hasegawa M."/>
            <person name="Zhong Y."/>
            <person name="Liu W."/>
            <person name="Zhang Y."/>
            <person name="Huang Z."/>
            <person name="Zhang S."/>
            <person name="Long R."/>
            <person name="Yang H."/>
            <person name="Wang J."/>
            <person name="Lenstra J.A."/>
            <person name="Cooper D.N."/>
            <person name="Wu Y."/>
            <person name="Wang J."/>
            <person name="Shi P."/>
            <person name="Wang J."/>
            <person name="Liu J."/>
        </authorList>
    </citation>
    <scope>NUCLEOTIDE SEQUENCE [LARGE SCALE GENOMIC DNA]</scope>
    <source>
        <strain evidence="2">yakQH1</strain>
    </source>
</reference>
<proteinExistence type="predicted"/>
<organism evidence="1 2">
    <name type="scientific">Bos mutus</name>
    <name type="common">wild yak</name>
    <dbReference type="NCBI Taxonomy" id="72004"/>
    <lineage>
        <taxon>Eukaryota</taxon>
        <taxon>Metazoa</taxon>
        <taxon>Chordata</taxon>
        <taxon>Craniata</taxon>
        <taxon>Vertebrata</taxon>
        <taxon>Euteleostomi</taxon>
        <taxon>Mammalia</taxon>
        <taxon>Eutheria</taxon>
        <taxon>Laurasiatheria</taxon>
        <taxon>Artiodactyla</taxon>
        <taxon>Ruminantia</taxon>
        <taxon>Pecora</taxon>
        <taxon>Bovidae</taxon>
        <taxon>Bovinae</taxon>
        <taxon>Bos</taxon>
    </lineage>
</organism>
<protein>
    <submittedName>
        <fullName evidence="1">Uncharacterized protein</fullName>
    </submittedName>
</protein>
<accession>L8HWX1</accession>